<evidence type="ECO:0000256" key="2">
    <source>
        <dbReference type="ARBA" id="ARBA00022747"/>
    </source>
</evidence>
<dbReference type="InterPro" id="IPR000055">
    <property type="entry name" value="Restrct_endonuc_typeI_TRD"/>
</dbReference>
<dbReference type="SUPFAM" id="SSF116734">
    <property type="entry name" value="DNA methylase specificity domain"/>
    <property type="match status" value="2"/>
</dbReference>
<dbReference type="Proteomes" id="UP000065521">
    <property type="component" value="Unassembled WGS sequence"/>
</dbReference>
<dbReference type="Pfam" id="PF01420">
    <property type="entry name" value="Methylase_S"/>
    <property type="match status" value="1"/>
</dbReference>
<reference evidence="5 6" key="1">
    <citation type="submission" date="2015-11" db="EMBL/GenBank/DDBJ databases">
        <title>Expanding the genomic diversity of Burkholderia species for the development of highly accurate diagnostics.</title>
        <authorList>
            <person name="Sahl J."/>
            <person name="Keim P."/>
            <person name="Wagner D."/>
        </authorList>
    </citation>
    <scope>NUCLEOTIDE SEQUENCE [LARGE SCALE GENOMIC DNA]</scope>
    <source>
        <strain evidence="5 6">RF32-BP4</strain>
    </source>
</reference>
<dbReference type="Gene3D" id="1.10.287.1120">
    <property type="entry name" value="Bipartite methylase S protein"/>
    <property type="match status" value="1"/>
</dbReference>
<dbReference type="PANTHER" id="PTHR30408">
    <property type="entry name" value="TYPE-1 RESTRICTION ENZYME ECOKI SPECIFICITY PROTEIN"/>
    <property type="match status" value="1"/>
</dbReference>
<evidence type="ECO:0000259" key="4">
    <source>
        <dbReference type="Pfam" id="PF01420"/>
    </source>
</evidence>
<comment type="caution">
    <text evidence="5">The sequence shown here is derived from an EMBL/GenBank/DDBJ whole genome shotgun (WGS) entry which is preliminary data.</text>
</comment>
<organism evidence="5 6">
    <name type="scientific">Burkholderia ubonensis</name>
    <dbReference type="NCBI Taxonomy" id="101571"/>
    <lineage>
        <taxon>Bacteria</taxon>
        <taxon>Pseudomonadati</taxon>
        <taxon>Pseudomonadota</taxon>
        <taxon>Betaproteobacteria</taxon>
        <taxon>Burkholderiales</taxon>
        <taxon>Burkholderiaceae</taxon>
        <taxon>Burkholderia</taxon>
        <taxon>Burkholderia cepacia complex</taxon>
    </lineage>
</organism>
<protein>
    <recommendedName>
        <fullName evidence="4">Type I restriction modification DNA specificity domain-containing protein</fullName>
    </recommendedName>
</protein>
<dbReference type="GO" id="GO:0009307">
    <property type="term" value="P:DNA restriction-modification system"/>
    <property type="evidence" value="ECO:0007669"/>
    <property type="project" value="UniProtKB-KW"/>
</dbReference>
<evidence type="ECO:0000313" key="6">
    <source>
        <dbReference type="Proteomes" id="UP000065521"/>
    </source>
</evidence>
<dbReference type="PANTHER" id="PTHR30408:SF12">
    <property type="entry name" value="TYPE I RESTRICTION ENZYME MJAVIII SPECIFICITY SUBUNIT"/>
    <property type="match status" value="1"/>
</dbReference>
<proteinExistence type="inferred from homology"/>
<feature type="domain" description="Type I restriction modification DNA specificity" evidence="4">
    <location>
        <begin position="255"/>
        <end position="398"/>
    </location>
</feature>
<dbReference type="InterPro" id="IPR044946">
    <property type="entry name" value="Restrct_endonuc_typeI_TRD_sf"/>
</dbReference>
<keyword evidence="2" id="KW-0680">Restriction system</keyword>
<evidence type="ECO:0000256" key="1">
    <source>
        <dbReference type="ARBA" id="ARBA00010923"/>
    </source>
</evidence>
<dbReference type="AlphaFoldDB" id="A0A102KZC6"/>
<keyword evidence="3" id="KW-0238">DNA-binding</keyword>
<evidence type="ECO:0000313" key="5">
    <source>
        <dbReference type="EMBL" id="KUZ92685.1"/>
    </source>
</evidence>
<dbReference type="RefSeq" id="WP_059632629.1">
    <property type="nucleotide sequence ID" value="NZ_LOTK01000066.1"/>
</dbReference>
<evidence type="ECO:0000256" key="3">
    <source>
        <dbReference type="ARBA" id="ARBA00023125"/>
    </source>
</evidence>
<dbReference type="Gene3D" id="3.90.220.20">
    <property type="entry name" value="DNA methylase specificity domains"/>
    <property type="match status" value="2"/>
</dbReference>
<dbReference type="InterPro" id="IPR052021">
    <property type="entry name" value="Type-I_RS_S_subunit"/>
</dbReference>
<accession>A0A102KZC6</accession>
<dbReference type="EMBL" id="LOTN01000021">
    <property type="protein sequence ID" value="KUZ92685.1"/>
    <property type="molecule type" value="Genomic_DNA"/>
</dbReference>
<name>A0A102KZC6_9BURK</name>
<sequence length="440" mass="49352">MNLPKCTEYKDSGIPWIGRIPAEWAVLPLLGIASERAEPNIGMRQDNLLSLSYGRIVRKDIQANDGLLPESFETYQIISAGDIVLRLTDLQNDKRSLRSALVEEQGIITSAYVAIHPTKVEPRFLAYLLRAYDLNKVFYSMGGGLRQSMKFADMKRMPMVIPGDEEQADIVAFLDRETGKIDALIAEQEKLLILLAEKRRAAISHAVTRGLNPEAPVRDSRTGWLGRIPAHWSITRLKYAASLIVDCPHETPIYDDEGPYKVIRTADTYEGVLDASRIYKVNEAEYRNRIRRQALAKGDIVYGREGERWGFAAQVPESDSYCLGQRMMQFRAAPSICPRYLMWQLNAFSTYRQGQMDTVGATSPHVNVSTIRNYVLAEPPAAEQAEISAFLDAETDKLDGLKAHAERAIELLRERRSALITTAVTGKIRVRNAAPQELAA</sequence>
<gene>
    <name evidence="5" type="ORF">WI38_11210</name>
</gene>
<dbReference type="GO" id="GO:0003677">
    <property type="term" value="F:DNA binding"/>
    <property type="evidence" value="ECO:0007669"/>
    <property type="project" value="UniProtKB-KW"/>
</dbReference>
<comment type="similarity">
    <text evidence="1">Belongs to the type-I restriction system S methylase family.</text>
</comment>